<dbReference type="AlphaFoldDB" id="A0A8J2BKK2"/>
<comment type="caution">
    <text evidence="1">The sequence shown here is derived from an EMBL/GenBank/DDBJ whole genome shotgun (WGS) entry which is preliminary data.</text>
</comment>
<sequence length="69" mass="7863">MTARQICRAIFFPFLPVWLASFLGKPLPKKLLPRPLAWRLILAFVMEVSPGSFGIDGAMKSRKKGKERF</sequence>
<dbReference type="EMBL" id="CAJNOB010000031">
    <property type="protein sequence ID" value="CAF0700472.1"/>
    <property type="molecule type" value="Genomic_DNA"/>
</dbReference>
<dbReference type="Proteomes" id="UP000663859">
    <property type="component" value="Unassembled WGS sequence"/>
</dbReference>
<gene>
    <name evidence="1" type="ORF">MPNT_370006</name>
</gene>
<evidence type="ECO:0000313" key="2">
    <source>
        <dbReference type="Proteomes" id="UP000663859"/>
    </source>
</evidence>
<protein>
    <submittedName>
        <fullName evidence="1">Uncharacterized protein</fullName>
    </submittedName>
</protein>
<organism evidence="1 2">
    <name type="scientific">Candidatus Methylacidithermus pantelleriae</name>
    <dbReference type="NCBI Taxonomy" id="2744239"/>
    <lineage>
        <taxon>Bacteria</taxon>
        <taxon>Pseudomonadati</taxon>
        <taxon>Verrucomicrobiota</taxon>
        <taxon>Methylacidiphilae</taxon>
        <taxon>Methylacidiphilales</taxon>
        <taxon>Methylacidiphilaceae</taxon>
        <taxon>Candidatus Methylacidithermus</taxon>
    </lineage>
</organism>
<proteinExistence type="predicted"/>
<keyword evidence="2" id="KW-1185">Reference proteome</keyword>
<evidence type="ECO:0000313" key="1">
    <source>
        <dbReference type="EMBL" id="CAF0700472.1"/>
    </source>
</evidence>
<reference evidence="1" key="1">
    <citation type="submission" date="2021-02" db="EMBL/GenBank/DDBJ databases">
        <authorList>
            <person name="Cremers G."/>
            <person name="Picone N."/>
        </authorList>
    </citation>
    <scope>NUCLEOTIDE SEQUENCE</scope>
    <source>
        <strain evidence="1">PQ17</strain>
    </source>
</reference>
<name>A0A8J2BKK2_9BACT</name>
<accession>A0A8J2BKK2</accession>